<reference evidence="4" key="2">
    <citation type="submission" date="2021-09" db="EMBL/GenBank/DDBJ databases">
        <authorList>
            <person name="Gilroy R."/>
        </authorList>
    </citation>
    <scope>NUCLEOTIDE SEQUENCE</scope>
    <source>
        <strain evidence="4">CHK179-5677</strain>
    </source>
</reference>
<evidence type="ECO:0000256" key="3">
    <source>
        <dbReference type="SAM" id="Phobius"/>
    </source>
</evidence>
<reference evidence="4" key="1">
    <citation type="journal article" date="2021" name="PeerJ">
        <title>Extensive microbial diversity within the chicken gut microbiome revealed by metagenomics and culture.</title>
        <authorList>
            <person name="Gilroy R."/>
            <person name="Ravi A."/>
            <person name="Getino M."/>
            <person name="Pursley I."/>
            <person name="Horton D.L."/>
            <person name="Alikhan N.F."/>
            <person name="Baker D."/>
            <person name="Gharbi K."/>
            <person name="Hall N."/>
            <person name="Watson M."/>
            <person name="Adriaenssens E.M."/>
            <person name="Foster-Nyarko E."/>
            <person name="Jarju S."/>
            <person name="Secka A."/>
            <person name="Antonio M."/>
            <person name="Oren A."/>
            <person name="Chaudhuri R.R."/>
            <person name="La Ragione R."/>
            <person name="Hildebrand F."/>
            <person name="Pallen M.J."/>
        </authorList>
    </citation>
    <scope>NUCLEOTIDE SEQUENCE</scope>
    <source>
        <strain evidence="4">CHK179-5677</strain>
    </source>
</reference>
<dbReference type="Proteomes" id="UP000760668">
    <property type="component" value="Unassembled WGS sequence"/>
</dbReference>
<dbReference type="AlphaFoldDB" id="A0A921STJ9"/>
<dbReference type="Gene3D" id="1.20.5.4090">
    <property type="match status" value="1"/>
</dbReference>
<feature type="transmembrane region" description="Helical" evidence="3">
    <location>
        <begin position="31"/>
        <end position="52"/>
    </location>
</feature>
<accession>A0A921STJ9</accession>
<evidence type="ECO:0000256" key="1">
    <source>
        <dbReference type="SAM" id="Coils"/>
    </source>
</evidence>
<protein>
    <submittedName>
        <fullName evidence="4">Uncharacterized protein</fullName>
    </submittedName>
</protein>
<keyword evidence="3" id="KW-0812">Transmembrane</keyword>
<keyword evidence="3" id="KW-1133">Transmembrane helix</keyword>
<evidence type="ECO:0000256" key="2">
    <source>
        <dbReference type="SAM" id="MobiDB-lite"/>
    </source>
</evidence>
<gene>
    <name evidence="4" type="ORF">K8V01_11505</name>
</gene>
<comment type="caution">
    <text evidence="4">The sequence shown here is derived from an EMBL/GenBank/DDBJ whole genome shotgun (WGS) entry which is preliminary data.</text>
</comment>
<proteinExistence type="predicted"/>
<feature type="compositionally biased region" description="Basic and acidic residues" evidence="2">
    <location>
        <begin position="1"/>
        <end position="23"/>
    </location>
</feature>
<dbReference type="EMBL" id="DYUC01000112">
    <property type="protein sequence ID" value="HJG87623.1"/>
    <property type="molecule type" value="Genomic_DNA"/>
</dbReference>
<organism evidence="4 5">
    <name type="scientific">Pseudoflavonifractor capillosus</name>
    <dbReference type="NCBI Taxonomy" id="106588"/>
    <lineage>
        <taxon>Bacteria</taxon>
        <taxon>Bacillati</taxon>
        <taxon>Bacillota</taxon>
        <taxon>Clostridia</taxon>
        <taxon>Eubacteriales</taxon>
        <taxon>Oscillospiraceae</taxon>
        <taxon>Pseudoflavonifractor</taxon>
    </lineage>
</organism>
<evidence type="ECO:0000313" key="4">
    <source>
        <dbReference type="EMBL" id="HJG87623.1"/>
    </source>
</evidence>
<feature type="region of interest" description="Disordered" evidence="2">
    <location>
        <begin position="166"/>
        <end position="194"/>
    </location>
</feature>
<evidence type="ECO:0000313" key="5">
    <source>
        <dbReference type="Proteomes" id="UP000760668"/>
    </source>
</evidence>
<dbReference type="RefSeq" id="WP_295368298.1">
    <property type="nucleotide sequence ID" value="NZ_DYUC01000112.1"/>
</dbReference>
<sequence length="194" mass="22019">MNQQDHNREEQEMQHLQHEAEHARPHKKVSVMGYLAILFAAAFLLLLLSYFMQQRANQQAISGLEATSSNAFDSINNLIAEKDRLTEQVEDLEGQVAGLQEQLEDSQSQLSIAQDAAENAQTAQDSAQNALEAMDWFWRIQRQFSRGYYTDAHNMMEEFEASGLPQYLPQEALTGREGDPSPAQQYQELKEALS</sequence>
<keyword evidence="3" id="KW-0472">Membrane</keyword>
<keyword evidence="1" id="KW-0175">Coiled coil</keyword>
<feature type="region of interest" description="Disordered" evidence="2">
    <location>
        <begin position="1"/>
        <end position="24"/>
    </location>
</feature>
<name>A0A921STJ9_9FIRM</name>
<feature type="coiled-coil region" evidence="1">
    <location>
        <begin position="75"/>
        <end position="133"/>
    </location>
</feature>